<dbReference type="Proteomes" id="UP001151760">
    <property type="component" value="Unassembled WGS sequence"/>
</dbReference>
<gene>
    <name evidence="2" type="ORF">Tco_0951683</name>
</gene>
<protein>
    <recommendedName>
        <fullName evidence="4">Reverse transcriptase domain-containing protein</fullName>
    </recommendedName>
</protein>
<evidence type="ECO:0000256" key="1">
    <source>
        <dbReference type="SAM" id="MobiDB-lite"/>
    </source>
</evidence>
<dbReference type="EMBL" id="BQNB010015690">
    <property type="protein sequence ID" value="GJT42968.1"/>
    <property type="molecule type" value="Genomic_DNA"/>
</dbReference>
<accession>A0ABQ5DVK6</accession>
<sequence>MENLRKTSWKDIKAEVLDVEGAPECMRISGFMHGITHPRLIKRLYERIPRSMDEMYRMTTSFLQGEVAALRKSGQTRLPNASLPVDSNVPSPLREEEGTEGPMIIEVEMGGTLCGHKVYVTQPPSEVLYEHLHKTPQRDKGSDGSPATNSPIGFSVEIPLATSQIALYLIDGQSTKHRGTPLEYPEGYFRRRQRKEDSTERNRANPRRSVKIMDANNEEYPLSSVGSPNPVWTKKHERNLANECGLQRT</sequence>
<reference evidence="2" key="1">
    <citation type="journal article" date="2022" name="Int. J. Mol. Sci.">
        <title>Draft Genome of Tanacetum Coccineum: Genomic Comparison of Closely Related Tanacetum-Family Plants.</title>
        <authorList>
            <person name="Yamashiro T."/>
            <person name="Shiraishi A."/>
            <person name="Nakayama K."/>
            <person name="Satake H."/>
        </authorList>
    </citation>
    <scope>NUCLEOTIDE SEQUENCE</scope>
</reference>
<evidence type="ECO:0008006" key="4">
    <source>
        <dbReference type="Google" id="ProtNLM"/>
    </source>
</evidence>
<feature type="compositionally biased region" description="Basic and acidic residues" evidence="1">
    <location>
        <begin position="194"/>
        <end position="203"/>
    </location>
</feature>
<comment type="caution">
    <text evidence="2">The sequence shown here is derived from an EMBL/GenBank/DDBJ whole genome shotgun (WGS) entry which is preliminary data.</text>
</comment>
<keyword evidence="3" id="KW-1185">Reference proteome</keyword>
<proteinExistence type="predicted"/>
<evidence type="ECO:0000313" key="3">
    <source>
        <dbReference type="Proteomes" id="UP001151760"/>
    </source>
</evidence>
<evidence type="ECO:0000313" key="2">
    <source>
        <dbReference type="EMBL" id="GJT42968.1"/>
    </source>
</evidence>
<feature type="region of interest" description="Disordered" evidence="1">
    <location>
        <begin position="188"/>
        <end position="208"/>
    </location>
</feature>
<reference evidence="2" key="2">
    <citation type="submission" date="2022-01" db="EMBL/GenBank/DDBJ databases">
        <authorList>
            <person name="Yamashiro T."/>
            <person name="Shiraishi A."/>
            <person name="Satake H."/>
            <person name="Nakayama K."/>
        </authorList>
    </citation>
    <scope>NUCLEOTIDE SEQUENCE</scope>
</reference>
<organism evidence="2 3">
    <name type="scientific">Tanacetum coccineum</name>
    <dbReference type="NCBI Taxonomy" id="301880"/>
    <lineage>
        <taxon>Eukaryota</taxon>
        <taxon>Viridiplantae</taxon>
        <taxon>Streptophyta</taxon>
        <taxon>Embryophyta</taxon>
        <taxon>Tracheophyta</taxon>
        <taxon>Spermatophyta</taxon>
        <taxon>Magnoliopsida</taxon>
        <taxon>eudicotyledons</taxon>
        <taxon>Gunneridae</taxon>
        <taxon>Pentapetalae</taxon>
        <taxon>asterids</taxon>
        <taxon>campanulids</taxon>
        <taxon>Asterales</taxon>
        <taxon>Asteraceae</taxon>
        <taxon>Asteroideae</taxon>
        <taxon>Anthemideae</taxon>
        <taxon>Anthemidinae</taxon>
        <taxon>Tanacetum</taxon>
    </lineage>
</organism>
<name>A0ABQ5DVK6_9ASTR</name>
<feature type="region of interest" description="Disordered" evidence="1">
    <location>
        <begin position="74"/>
        <end position="99"/>
    </location>
</feature>